<evidence type="ECO:0000256" key="7">
    <source>
        <dbReference type="PROSITE-ProRule" id="PRU00169"/>
    </source>
</evidence>
<evidence type="ECO:0000259" key="8">
    <source>
        <dbReference type="PROSITE" id="PS50045"/>
    </source>
</evidence>
<dbReference type="GO" id="GO:0043565">
    <property type="term" value="F:sequence-specific DNA binding"/>
    <property type="evidence" value="ECO:0007669"/>
    <property type="project" value="InterPro"/>
</dbReference>
<dbReference type="Gene3D" id="3.40.50.300">
    <property type="entry name" value="P-loop containing nucleotide triphosphate hydrolases"/>
    <property type="match status" value="1"/>
</dbReference>
<dbReference type="PROSITE" id="PS50110">
    <property type="entry name" value="RESPONSE_REGULATORY"/>
    <property type="match status" value="1"/>
</dbReference>
<dbReference type="SUPFAM" id="SSF52172">
    <property type="entry name" value="CheY-like"/>
    <property type="match status" value="1"/>
</dbReference>
<dbReference type="Gene3D" id="1.10.8.60">
    <property type="match status" value="1"/>
</dbReference>
<dbReference type="SUPFAM" id="SSF52540">
    <property type="entry name" value="P-loop containing nucleoside triphosphate hydrolases"/>
    <property type="match status" value="1"/>
</dbReference>
<protein>
    <submittedName>
        <fullName evidence="11">PAS domain S-box-containing protein</fullName>
    </submittedName>
</protein>
<evidence type="ECO:0000259" key="9">
    <source>
        <dbReference type="PROSITE" id="PS50110"/>
    </source>
</evidence>
<evidence type="ECO:0000256" key="1">
    <source>
        <dbReference type="ARBA" id="ARBA00022741"/>
    </source>
</evidence>
<evidence type="ECO:0000256" key="5">
    <source>
        <dbReference type="ARBA" id="ARBA00023159"/>
    </source>
</evidence>
<dbReference type="InterPro" id="IPR035965">
    <property type="entry name" value="PAS-like_dom_sf"/>
</dbReference>
<dbReference type="FunFam" id="1.10.8.60:FF:000014">
    <property type="entry name" value="DNA-binding transcriptional regulator NtrC"/>
    <property type="match status" value="1"/>
</dbReference>
<dbReference type="Gene3D" id="3.40.50.2300">
    <property type="match status" value="1"/>
</dbReference>
<dbReference type="RefSeq" id="WP_134189748.1">
    <property type="nucleotide sequence ID" value="NZ_JBHLUW010000027.1"/>
</dbReference>
<dbReference type="EMBL" id="SORE01000001">
    <property type="protein sequence ID" value="TDY54718.1"/>
    <property type="molecule type" value="Genomic_DNA"/>
</dbReference>
<feature type="domain" description="Sigma-54 factor interaction" evidence="8">
    <location>
        <begin position="285"/>
        <end position="514"/>
    </location>
</feature>
<dbReference type="GO" id="GO:0000160">
    <property type="term" value="P:phosphorelay signal transduction system"/>
    <property type="evidence" value="ECO:0007669"/>
    <property type="project" value="InterPro"/>
</dbReference>
<dbReference type="AlphaFoldDB" id="A0A4R8M2R9"/>
<dbReference type="InterPro" id="IPR027417">
    <property type="entry name" value="P-loop_NTPase"/>
</dbReference>
<evidence type="ECO:0000256" key="4">
    <source>
        <dbReference type="ARBA" id="ARBA00023125"/>
    </source>
</evidence>
<dbReference type="Proteomes" id="UP000295509">
    <property type="component" value="Unassembled WGS sequence"/>
</dbReference>
<dbReference type="InterPro" id="IPR013656">
    <property type="entry name" value="PAS_4"/>
</dbReference>
<dbReference type="InterPro" id="IPR000014">
    <property type="entry name" value="PAS"/>
</dbReference>
<keyword evidence="1" id="KW-0547">Nucleotide-binding</keyword>
<dbReference type="Gene3D" id="1.10.10.60">
    <property type="entry name" value="Homeodomain-like"/>
    <property type="match status" value="1"/>
</dbReference>
<comment type="caution">
    <text evidence="11">The sequence shown here is derived from an EMBL/GenBank/DDBJ whole genome shotgun (WGS) entry which is preliminary data.</text>
</comment>
<dbReference type="InterPro" id="IPR011006">
    <property type="entry name" value="CheY-like_superfamily"/>
</dbReference>
<keyword evidence="3" id="KW-0805">Transcription regulation</keyword>
<evidence type="ECO:0000313" key="12">
    <source>
        <dbReference type="Proteomes" id="UP000295509"/>
    </source>
</evidence>
<dbReference type="InterPro" id="IPR002078">
    <property type="entry name" value="Sigma_54_int"/>
</dbReference>
<dbReference type="SMART" id="SM00091">
    <property type="entry name" value="PAS"/>
    <property type="match status" value="1"/>
</dbReference>
<dbReference type="Pfam" id="PF00072">
    <property type="entry name" value="Response_reg"/>
    <property type="match status" value="1"/>
</dbReference>
<dbReference type="PANTHER" id="PTHR32071:SF57">
    <property type="entry name" value="C4-DICARBOXYLATE TRANSPORT TRANSCRIPTIONAL REGULATORY PROTEIN DCTD"/>
    <property type="match status" value="1"/>
</dbReference>
<dbReference type="FunFam" id="3.40.50.300:FF:000006">
    <property type="entry name" value="DNA-binding transcriptional regulator NtrC"/>
    <property type="match status" value="1"/>
</dbReference>
<keyword evidence="5" id="KW-0010">Activator</keyword>
<sequence length="625" mass="67677">MSAACATGDGRPLILVVEDAPANLSILLELLSTHGFAVSVAEDGESALEQLDHMRPDLILLDVLMPKLDGFATCAQLKANPVTREIPVIFMSGLSETVDKIKGFALGAVDYITKPIQHDEVLARVSTHLELQRLRHCLLENEARLSGIVESMMDAVVALDRTGSITFFNRAAERVFRCDAQAALGSPCRRFLAEPLCRLLSDYLRAEPGAAPMWVPEGHNAVRADGTAFPIEASLSYAEAQGDAIYTLILRDIAERRKAQAEVGQLRGLNRYLEDELREASEYERIVGATGLDQVMQQVQQVAATDATVLVSGETGTGKELIAQEVHRLSRRHGKPLVKLNCAALPANLIESELFGHEKGAFTGALSRKPGRFELADGSTLFLDEVGELALDLQAKLLRVLQEGEFERLGGVRTQKVDVRIVAATNRSLADEAAAGRFRADLYYRLNVFPISLPPLRERPEDVAPLAAHFVRRYAAKYGKHIEALTPAQLATLARYRWPGNVRELQHVIERAVILSPGSQLALGDWFGEAAAPAAGSAALVTSARSDAAVPVSAVCAIAAAPSNANVAATCVAPTLEENERAFILSVLEQTNWRVSGKAGAAERLGLKPTTLESRMKRLAIVRKS</sequence>
<dbReference type="SMART" id="SM00382">
    <property type="entry name" value="AAA"/>
    <property type="match status" value="1"/>
</dbReference>
<dbReference type="InterPro" id="IPR025944">
    <property type="entry name" value="Sigma_54_int_dom_CS"/>
</dbReference>
<dbReference type="PROSITE" id="PS50112">
    <property type="entry name" value="PAS"/>
    <property type="match status" value="1"/>
</dbReference>
<evidence type="ECO:0000256" key="2">
    <source>
        <dbReference type="ARBA" id="ARBA00022840"/>
    </source>
</evidence>
<dbReference type="InterPro" id="IPR025662">
    <property type="entry name" value="Sigma_54_int_dom_ATP-bd_1"/>
</dbReference>
<dbReference type="InterPro" id="IPR009057">
    <property type="entry name" value="Homeodomain-like_sf"/>
</dbReference>
<keyword evidence="7" id="KW-0597">Phosphoprotein</keyword>
<dbReference type="Pfam" id="PF02954">
    <property type="entry name" value="HTH_8"/>
    <property type="match status" value="1"/>
</dbReference>
<evidence type="ECO:0000256" key="3">
    <source>
        <dbReference type="ARBA" id="ARBA00023015"/>
    </source>
</evidence>
<dbReference type="InterPro" id="IPR003593">
    <property type="entry name" value="AAA+_ATPase"/>
</dbReference>
<reference evidence="11 12" key="1">
    <citation type="submission" date="2019-03" db="EMBL/GenBank/DDBJ databases">
        <title>Genomic Encyclopedia of Type Strains, Phase III (KMG-III): the genomes of soil and plant-associated and newly described type strains.</title>
        <authorList>
            <person name="Whitman W."/>
        </authorList>
    </citation>
    <scope>NUCLEOTIDE SEQUENCE [LARGE SCALE GENOMIC DNA]</scope>
    <source>
        <strain evidence="11 12">LMG 29544</strain>
    </source>
</reference>
<proteinExistence type="predicted"/>
<name>A0A4R8M2R9_9BURK</name>
<keyword evidence="12" id="KW-1185">Reference proteome</keyword>
<dbReference type="Gene3D" id="3.30.450.20">
    <property type="entry name" value="PAS domain"/>
    <property type="match status" value="1"/>
</dbReference>
<evidence type="ECO:0000259" key="10">
    <source>
        <dbReference type="PROSITE" id="PS50112"/>
    </source>
</evidence>
<keyword evidence="4" id="KW-0238">DNA-binding</keyword>
<evidence type="ECO:0000256" key="6">
    <source>
        <dbReference type="ARBA" id="ARBA00023163"/>
    </source>
</evidence>
<dbReference type="Pfam" id="PF25601">
    <property type="entry name" value="AAA_lid_14"/>
    <property type="match status" value="1"/>
</dbReference>
<dbReference type="Pfam" id="PF08448">
    <property type="entry name" value="PAS_4"/>
    <property type="match status" value="1"/>
</dbReference>
<accession>A0A4R8M2R9</accession>
<dbReference type="Pfam" id="PF00158">
    <property type="entry name" value="Sigma54_activat"/>
    <property type="match status" value="1"/>
</dbReference>
<dbReference type="PROSITE" id="PS00675">
    <property type="entry name" value="SIGMA54_INTERACT_1"/>
    <property type="match status" value="1"/>
</dbReference>
<dbReference type="PROSITE" id="PS50045">
    <property type="entry name" value="SIGMA54_INTERACT_4"/>
    <property type="match status" value="1"/>
</dbReference>
<evidence type="ECO:0000313" key="11">
    <source>
        <dbReference type="EMBL" id="TDY54718.1"/>
    </source>
</evidence>
<dbReference type="SMART" id="SM00448">
    <property type="entry name" value="REC"/>
    <property type="match status" value="1"/>
</dbReference>
<gene>
    <name evidence="11" type="ORF">BX592_101174</name>
</gene>
<dbReference type="InterPro" id="IPR001789">
    <property type="entry name" value="Sig_transdc_resp-reg_receiver"/>
</dbReference>
<dbReference type="CDD" id="cd00009">
    <property type="entry name" value="AAA"/>
    <property type="match status" value="1"/>
</dbReference>
<dbReference type="GO" id="GO:0006355">
    <property type="term" value="P:regulation of DNA-templated transcription"/>
    <property type="evidence" value="ECO:0007669"/>
    <property type="project" value="InterPro"/>
</dbReference>
<dbReference type="GO" id="GO:0005524">
    <property type="term" value="F:ATP binding"/>
    <property type="evidence" value="ECO:0007669"/>
    <property type="project" value="UniProtKB-KW"/>
</dbReference>
<dbReference type="PROSITE" id="PS00688">
    <property type="entry name" value="SIGMA54_INTERACT_3"/>
    <property type="match status" value="1"/>
</dbReference>
<dbReference type="NCBIfam" id="TIGR00229">
    <property type="entry name" value="sensory_box"/>
    <property type="match status" value="1"/>
</dbReference>
<keyword evidence="6" id="KW-0804">Transcription</keyword>
<feature type="domain" description="PAS" evidence="10">
    <location>
        <begin position="141"/>
        <end position="185"/>
    </location>
</feature>
<keyword evidence="2" id="KW-0067">ATP-binding</keyword>
<organism evidence="11 12">
    <name type="scientific">Paraburkholderia rhizosphaerae</name>
    <dbReference type="NCBI Taxonomy" id="480658"/>
    <lineage>
        <taxon>Bacteria</taxon>
        <taxon>Pseudomonadati</taxon>
        <taxon>Pseudomonadota</taxon>
        <taxon>Betaproteobacteria</taxon>
        <taxon>Burkholderiales</taxon>
        <taxon>Burkholderiaceae</taxon>
        <taxon>Paraburkholderia</taxon>
    </lineage>
</organism>
<dbReference type="PANTHER" id="PTHR32071">
    <property type="entry name" value="TRANSCRIPTIONAL REGULATORY PROTEIN"/>
    <property type="match status" value="1"/>
</dbReference>
<dbReference type="SUPFAM" id="SSF55785">
    <property type="entry name" value="PYP-like sensor domain (PAS domain)"/>
    <property type="match status" value="1"/>
</dbReference>
<dbReference type="InterPro" id="IPR058031">
    <property type="entry name" value="AAA_lid_NorR"/>
</dbReference>
<dbReference type="CDD" id="cd19920">
    <property type="entry name" value="REC_PA4781-like"/>
    <property type="match status" value="1"/>
</dbReference>
<dbReference type="SUPFAM" id="SSF46689">
    <property type="entry name" value="Homeodomain-like"/>
    <property type="match status" value="1"/>
</dbReference>
<feature type="modified residue" description="4-aspartylphosphate" evidence="7">
    <location>
        <position position="62"/>
    </location>
</feature>
<dbReference type="InterPro" id="IPR002197">
    <property type="entry name" value="HTH_Fis"/>
</dbReference>
<dbReference type="CDD" id="cd00130">
    <property type="entry name" value="PAS"/>
    <property type="match status" value="1"/>
</dbReference>
<feature type="domain" description="Response regulatory" evidence="9">
    <location>
        <begin position="13"/>
        <end position="129"/>
    </location>
</feature>
<dbReference type="OrthoDB" id="9761705at2"/>